<dbReference type="AlphaFoldDB" id="A0A8D9BPC5"/>
<dbReference type="EMBL" id="HBUF01339961">
    <property type="protein sequence ID" value="CAG6701559.1"/>
    <property type="molecule type" value="Transcribed_RNA"/>
</dbReference>
<feature type="transmembrane region" description="Helical" evidence="1">
    <location>
        <begin position="70"/>
        <end position="87"/>
    </location>
</feature>
<feature type="transmembrane region" description="Helical" evidence="1">
    <location>
        <begin position="37"/>
        <end position="58"/>
    </location>
</feature>
<organism evidence="3">
    <name type="scientific">Cacopsylla melanoneura</name>
    <dbReference type="NCBI Taxonomy" id="428564"/>
    <lineage>
        <taxon>Eukaryota</taxon>
        <taxon>Metazoa</taxon>
        <taxon>Ecdysozoa</taxon>
        <taxon>Arthropoda</taxon>
        <taxon>Hexapoda</taxon>
        <taxon>Insecta</taxon>
        <taxon>Pterygota</taxon>
        <taxon>Neoptera</taxon>
        <taxon>Paraneoptera</taxon>
        <taxon>Hemiptera</taxon>
        <taxon>Sternorrhyncha</taxon>
        <taxon>Psylloidea</taxon>
        <taxon>Psyllidae</taxon>
        <taxon>Psyllinae</taxon>
        <taxon>Cacopsylla</taxon>
    </lineage>
</organism>
<dbReference type="EMBL" id="HBUF01339958">
    <property type="protein sequence ID" value="CAG6701555.1"/>
    <property type="molecule type" value="Transcribed_RNA"/>
</dbReference>
<evidence type="ECO:0000256" key="1">
    <source>
        <dbReference type="SAM" id="Phobius"/>
    </source>
</evidence>
<reference evidence="3" key="1">
    <citation type="submission" date="2021-05" db="EMBL/GenBank/DDBJ databases">
        <authorList>
            <person name="Alioto T."/>
            <person name="Alioto T."/>
            <person name="Gomez Garrido J."/>
        </authorList>
    </citation>
    <scope>NUCLEOTIDE SEQUENCE</scope>
</reference>
<dbReference type="PANTHER" id="PTHR36692">
    <property type="entry name" value="PROTEIN SNAKESKIN"/>
    <property type="match status" value="1"/>
</dbReference>
<keyword evidence="1" id="KW-0472">Membrane</keyword>
<dbReference type="EMBL" id="HBUF01339960">
    <property type="protein sequence ID" value="CAG6701558.1"/>
    <property type="molecule type" value="Transcribed_RNA"/>
</dbReference>
<dbReference type="EMBL" id="HBUF01339959">
    <property type="protein sequence ID" value="CAG6701556.1"/>
    <property type="molecule type" value="Transcribed_RNA"/>
</dbReference>
<dbReference type="GO" id="GO:0005886">
    <property type="term" value="C:plasma membrane"/>
    <property type="evidence" value="ECO:0007669"/>
    <property type="project" value="TreeGrafter"/>
</dbReference>
<feature type="transmembrane region" description="Helical" evidence="1">
    <location>
        <begin position="7"/>
        <end position="25"/>
    </location>
</feature>
<name>A0A8D9BPC5_9HEMI</name>
<evidence type="ECO:0000313" key="3">
    <source>
        <dbReference type="EMBL" id="CAG6786325.1"/>
    </source>
</evidence>
<proteinExistence type="predicted"/>
<evidence type="ECO:0000259" key="2">
    <source>
        <dbReference type="Pfam" id="PF24985"/>
    </source>
</evidence>
<feature type="domain" description="DUF7775" evidence="2">
    <location>
        <begin position="8"/>
        <end position="86"/>
    </location>
</feature>
<sequence>MALTRNTILKIVELVITIICFFLHYNTFEANDYHGLFVTTGTYFAYIIILVGLFIGAFSGNPVNKSIDMWFCLIGAILFIASAVFSYSHFSGWTFRNNIANQGLTKAWLSAANAVLLLVDGVFTFRGE</sequence>
<dbReference type="PANTHER" id="PTHR36692:SF2">
    <property type="entry name" value="GEO12064P1"/>
    <property type="match status" value="1"/>
</dbReference>
<dbReference type="Pfam" id="PF24985">
    <property type="entry name" value="DUF7775"/>
    <property type="match status" value="1"/>
</dbReference>
<dbReference type="InterPro" id="IPR038976">
    <property type="entry name" value="Ssk"/>
</dbReference>
<feature type="transmembrane region" description="Helical" evidence="1">
    <location>
        <begin position="107"/>
        <end position="125"/>
    </location>
</feature>
<keyword evidence="1" id="KW-1133">Transmembrane helix</keyword>
<dbReference type="EMBL" id="HBUF01647940">
    <property type="protein sequence ID" value="CAG6786325.1"/>
    <property type="molecule type" value="Transcribed_RNA"/>
</dbReference>
<protein>
    <recommendedName>
        <fullName evidence="2">DUF7775 domain-containing protein</fullName>
    </recommendedName>
</protein>
<dbReference type="InterPro" id="IPR056677">
    <property type="entry name" value="DUF7775"/>
</dbReference>
<keyword evidence="1" id="KW-0812">Transmembrane</keyword>
<accession>A0A8D9BPC5</accession>
<dbReference type="GO" id="GO:0019991">
    <property type="term" value="P:septate junction assembly"/>
    <property type="evidence" value="ECO:0007669"/>
    <property type="project" value="InterPro"/>
</dbReference>